<dbReference type="AlphaFoldDB" id="A0AAU9XU83"/>
<dbReference type="PANTHER" id="PTHR11505">
    <property type="entry name" value="L1 TRANSPOSABLE ELEMENT-RELATED"/>
    <property type="match status" value="1"/>
</dbReference>
<keyword evidence="3" id="KW-1185">Reference proteome</keyword>
<evidence type="ECO:0000313" key="2">
    <source>
        <dbReference type="EMBL" id="CAH3158086.1"/>
    </source>
</evidence>
<protein>
    <submittedName>
        <fullName evidence="2">Uncharacterized protein</fullName>
    </submittedName>
</protein>
<sequence>MTEGFKNLLEEALEPLRRSIDEVKKSIATANSNIEKWLWPELSDCYQLLTKISTYEKGMTELVNEIKSLKGKLLDTTNQLKALKESFNELEQYSRRDCMEIRGIPKISSGTREDTNEIVVELGRKIGLDLKREDISTSHRLPSKRKANGESYLFIYPPAFIVKFTSRDVREKFYRARKVLKDITSQDLGFSMKVLLKAIKNSLRIVLKSRKTKAFNSCGPVGVRSS</sequence>
<dbReference type="InterPro" id="IPR004244">
    <property type="entry name" value="Transposase_22"/>
</dbReference>
<feature type="coiled-coil region" evidence="1">
    <location>
        <begin position="59"/>
        <end position="93"/>
    </location>
</feature>
<organism evidence="2 3">
    <name type="scientific">Pocillopora meandrina</name>
    <dbReference type="NCBI Taxonomy" id="46732"/>
    <lineage>
        <taxon>Eukaryota</taxon>
        <taxon>Metazoa</taxon>
        <taxon>Cnidaria</taxon>
        <taxon>Anthozoa</taxon>
        <taxon>Hexacorallia</taxon>
        <taxon>Scleractinia</taxon>
        <taxon>Astrocoeniina</taxon>
        <taxon>Pocilloporidae</taxon>
        <taxon>Pocillopora</taxon>
    </lineage>
</organism>
<reference evidence="2 3" key="1">
    <citation type="submission" date="2022-05" db="EMBL/GenBank/DDBJ databases">
        <authorList>
            <consortium name="Genoscope - CEA"/>
            <person name="William W."/>
        </authorList>
    </citation>
    <scope>NUCLEOTIDE SEQUENCE [LARGE SCALE GENOMIC DNA]</scope>
</reference>
<name>A0AAU9XU83_9CNID</name>
<evidence type="ECO:0000256" key="1">
    <source>
        <dbReference type="SAM" id="Coils"/>
    </source>
</evidence>
<evidence type="ECO:0000313" key="3">
    <source>
        <dbReference type="Proteomes" id="UP001159428"/>
    </source>
</evidence>
<dbReference type="Proteomes" id="UP001159428">
    <property type="component" value="Unassembled WGS sequence"/>
</dbReference>
<gene>
    <name evidence="2" type="ORF">PMEA_00030270</name>
</gene>
<accession>A0AAU9XU83</accession>
<dbReference type="EMBL" id="CALNXJ010000066">
    <property type="protein sequence ID" value="CAH3158086.1"/>
    <property type="molecule type" value="Genomic_DNA"/>
</dbReference>
<proteinExistence type="predicted"/>
<dbReference type="Gene3D" id="3.30.70.1820">
    <property type="entry name" value="L1 transposable element, RRM domain"/>
    <property type="match status" value="1"/>
</dbReference>
<comment type="caution">
    <text evidence="2">The sequence shown here is derived from an EMBL/GenBank/DDBJ whole genome shotgun (WGS) entry which is preliminary data.</text>
</comment>
<keyword evidence="1" id="KW-0175">Coiled coil</keyword>